<sequence length="297" mass="32455">MFIQYKLRLGVFLLCTNIIPTLCQAQYQDVADLSTSISGDSEELDSETPTDNSEFQSAQESDSPAKYASGVMKLAILPVPAPNENDIQPKIQDTNGSAFPDILSDEDLPFPSEDEIESVPEEPEPEPEEVHNFTSVISNTNGRANIVNPPATLQFIIPTLGQIFQIPGTLNLSWNPIGLTVAPSVFNIEARNLVDNSIVSVVNNLPSSQRVYPWNIPQGTQEGMYRLFVYTEAGKQTPEFPGHLATYEGEVFELLYSIPPTTDKSIDFIPTSGAAISPSSIFPILIYLGFTVLTVVA</sequence>
<evidence type="ECO:0000256" key="1">
    <source>
        <dbReference type="SAM" id="MobiDB-lite"/>
    </source>
</evidence>
<evidence type="ECO:0000313" key="4">
    <source>
        <dbReference type="Proteomes" id="UP000193498"/>
    </source>
</evidence>
<evidence type="ECO:0000256" key="2">
    <source>
        <dbReference type="SAM" id="SignalP"/>
    </source>
</evidence>
<feature type="compositionally biased region" description="Polar residues" evidence="1">
    <location>
        <begin position="49"/>
        <end position="62"/>
    </location>
</feature>
<dbReference type="AlphaFoldDB" id="A0A1Y1XX82"/>
<gene>
    <name evidence="3" type="ORF">K493DRAFT_59846</name>
</gene>
<dbReference type="EMBL" id="MCFE01000385">
    <property type="protein sequence ID" value="ORX90347.1"/>
    <property type="molecule type" value="Genomic_DNA"/>
</dbReference>
<feature type="signal peptide" evidence="2">
    <location>
        <begin position="1"/>
        <end position="25"/>
    </location>
</feature>
<feature type="region of interest" description="Disordered" evidence="1">
    <location>
        <begin position="38"/>
        <end position="63"/>
    </location>
</feature>
<dbReference type="Proteomes" id="UP000193498">
    <property type="component" value="Unassembled WGS sequence"/>
</dbReference>
<accession>A0A1Y1XX82</accession>
<reference evidence="3 4" key="1">
    <citation type="submission" date="2016-07" db="EMBL/GenBank/DDBJ databases">
        <title>Pervasive Adenine N6-methylation of Active Genes in Fungi.</title>
        <authorList>
            <consortium name="DOE Joint Genome Institute"/>
            <person name="Mondo S.J."/>
            <person name="Dannebaum R.O."/>
            <person name="Kuo R.C."/>
            <person name="Labutti K."/>
            <person name="Haridas S."/>
            <person name="Kuo A."/>
            <person name="Salamov A."/>
            <person name="Ahrendt S.R."/>
            <person name="Lipzen A."/>
            <person name="Sullivan W."/>
            <person name="Andreopoulos W.B."/>
            <person name="Clum A."/>
            <person name="Lindquist E."/>
            <person name="Daum C."/>
            <person name="Ramamoorthy G.K."/>
            <person name="Gryganskyi A."/>
            <person name="Culley D."/>
            <person name="Magnuson J.K."/>
            <person name="James T.Y."/>
            <person name="O'Malley M.A."/>
            <person name="Stajich J.E."/>
            <person name="Spatafora J.W."/>
            <person name="Visel A."/>
            <person name="Grigoriev I.V."/>
        </authorList>
    </citation>
    <scope>NUCLEOTIDE SEQUENCE [LARGE SCALE GENOMIC DNA]</scope>
    <source>
        <strain evidence="3 4">CBS 931.73</strain>
    </source>
</reference>
<organism evidence="3 4">
    <name type="scientific">Basidiobolus meristosporus CBS 931.73</name>
    <dbReference type="NCBI Taxonomy" id="1314790"/>
    <lineage>
        <taxon>Eukaryota</taxon>
        <taxon>Fungi</taxon>
        <taxon>Fungi incertae sedis</taxon>
        <taxon>Zoopagomycota</taxon>
        <taxon>Entomophthoromycotina</taxon>
        <taxon>Basidiobolomycetes</taxon>
        <taxon>Basidiobolales</taxon>
        <taxon>Basidiobolaceae</taxon>
        <taxon>Basidiobolus</taxon>
    </lineage>
</organism>
<protein>
    <submittedName>
        <fullName evidence="3">Uncharacterized protein</fullName>
    </submittedName>
</protein>
<feature type="chain" id="PRO_5012643727" evidence="2">
    <location>
        <begin position="26"/>
        <end position="297"/>
    </location>
</feature>
<proteinExistence type="predicted"/>
<name>A0A1Y1XX82_9FUNG</name>
<comment type="caution">
    <text evidence="3">The sequence shown here is derived from an EMBL/GenBank/DDBJ whole genome shotgun (WGS) entry which is preliminary data.</text>
</comment>
<keyword evidence="4" id="KW-1185">Reference proteome</keyword>
<keyword evidence="2" id="KW-0732">Signal</keyword>
<dbReference type="InParanoid" id="A0A1Y1XX82"/>
<evidence type="ECO:0000313" key="3">
    <source>
        <dbReference type="EMBL" id="ORX90347.1"/>
    </source>
</evidence>